<dbReference type="AlphaFoldDB" id="A0A6A4I742"/>
<gene>
    <name evidence="7" type="ORF">BT96DRAFT_954863</name>
</gene>
<keyword evidence="3 5" id="KW-0067">ATP-binding</keyword>
<keyword evidence="5" id="KW-0496">Mitochondrion</keyword>
<keyword evidence="4 5" id="KW-0648">Protein biosynthesis</keyword>
<protein>
    <recommendedName>
        <fullName evidence="5">Glutamyl-tRNA(Gln) amidotransferase subunit A, mitochondrial</fullName>
        <shortName evidence="5">Glu-AdT subunit A</shortName>
        <ecNumber evidence="5">6.3.5.7</ecNumber>
    </recommendedName>
</protein>
<keyword evidence="2 5" id="KW-0547">Nucleotide-binding</keyword>
<dbReference type="Proteomes" id="UP000799118">
    <property type="component" value="Unassembled WGS sequence"/>
</dbReference>
<dbReference type="GO" id="GO:0070681">
    <property type="term" value="P:glutaminyl-tRNAGln biosynthesis via transamidation"/>
    <property type="evidence" value="ECO:0007669"/>
    <property type="project" value="UniProtKB-UniRule"/>
</dbReference>
<dbReference type="HAMAP" id="MF_00120">
    <property type="entry name" value="GatA"/>
    <property type="match status" value="1"/>
</dbReference>
<comment type="subunit">
    <text evidence="5">Subunit of the heterotrimeric GatCAB amidotransferase (AdT) complex, composed of A, B and C subunits.</text>
</comment>
<dbReference type="GO" id="GO:0005739">
    <property type="term" value="C:mitochondrion"/>
    <property type="evidence" value="ECO:0007669"/>
    <property type="project" value="UniProtKB-SubCell"/>
</dbReference>
<name>A0A6A4I742_9AGAR</name>
<accession>A0A6A4I742</accession>
<evidence type="ECO:0000259" key="6">
    <source>
        <dbReference type="Pfam" id="PF01425"/>
    </source>
</evidence>
<keyword evidence="1 5" id="KW-0436">Ligase</keyword>
<dbReference type="OrthoDB" id="421993at2759"/>
<organism evidence="7 8">
    <name type="scientific">Gymnopus androsaceus JB14</name>
    <dbReference type="NCBI Taxonomy" id="1447944"/>
    <lineage>
        <taxon>Eukaryota</taxon>
        <taxon>Fungi</taxon>
        <taxon>Dikarya</taxon>
        <taxon>Basidiomycota</taxon>
        <taxon>Agaricomycotina</taxon>
        <taxon>Agaricomycetes</taxon>
        <taxon>Agaricomycetidae</taxon>
        <taxon>Agaricales</taxon>
        <taxon>Marasmiineae</taxon>
        <taxon>Omphalotaceae</taxon>
        <taxon>Gymnopus</taxon>
    </lineage>
</organism>
<comment type="subcellular location">
    <subcellularLocation>
        <location evidence="5">Mitochondrion</location>
    </subcellularLocation>
</comment>
<dbReference type="SUPFAM" id="SSF75304">
    <property type="entry name" value="Amidase signature (AS) enzymes"/>
    <property type="match status" value="1"/>
</dbReference>
<dbReference type="GO" id="GO:0032543">
    <property type="term" value="P:mitochondrial translation"/>
    <property type="evidence" value="ECO:0007669"/>
    <property type="project" value="UniProtKB-UniRule"/>
</dbReference>
<evidence type="ECO:0000256" key="2">
    <source>
        <dbReference type="ARBA" id="ARBA00022741"/>
    </source>
</evidence>
<evidence type="ECO:0000256" key="1">
    <source>
        <dbReference type="ARBA" id="ARBA00022598"/>
    </source>
</evidence>
<dbReference type="PANTHER" id="PTHR11895:SF7">
    <property type="entry name" value="GLUTAMYL-TRNA(GLN) AMIDOTRANSFERASE SUBUNIT A, MITOCHONDRIAL"/>
    <property type="match status" value="1"/>
</dbReference>
<feature type="domain" description="Amidase" evidence="6">
    <location>
        <begin position="17"/>
        <end position="444"/>
    </location>
</feature>
<evidence type="ECO:0000256" key="4">
    <source>
        <dbReference type="ARBA" id="ARBA00022917"/>
    </source>
</evidence>
<sequence length="456" mass="48738">MGKVGQNHNIANHPALISPLKECTIAVKDNICTKKMKTSCGSAMLRDFTSPFDATVVKLLSDAGATITGKTNCDEFGMGSMNVHSVHGPVVNPFNFSGGSAAAVAAGMCHVALGTDTGGSIRLPASYCGTAGLKPSYGLISRYGVVSYADSLDTVGLLAKDIAQIEPAFQSLNKYDHNDPTSVDEKTRERARDVSQRLEEYFPSELYASSSILSLTIIFSPCLHSLGATILPVSLPSTKYALSAYYVIASAEASSNLARYDGVRYGLRVPPSPGSDLTSTAKIYANTRSQGFGREVRKRMLLGTYALSADAFDNYFLQAQRVRQMVQNDFDRVFRVENVLYSTVSQDESHPISLTSSSEAAAGAVDVLIHPSAIQTAPLLKRYLIDYVQDVLTVPASLAGLPALSVPMKPIPEHSEQEGGDGDGDGWPIGISIVGQWGTDELVLKVGRVVERLGKS</sequence>
<evidence type="ECO:0000313" key="7">
    <source>
        <dbReference type="EMBL" id="KAE9406406.1"/>
    </source>
</evidence>
<dbReference type="PANTHER" id="PTHR11895">
    <property type="entry name" value="TRANSAMIDASE"/>
    <property type="match status" value="1"/>
</dbReference>
<evidence type="ECO:0000256" key="5">
    <source>
        <dbReference type="HAMAP-Rule" id="MF_03150"/>
    </source>
</evidence>
<dbReference type="Pfam" id="PF01425">
    <property type="entry name" value="Amidase"/>
    <property type="match status" value="1"/>
</dbReference>
<evidence type="ECO:0000256" key="3">
    <source>
        <dbReference type="ARBA" id="ARBA00022840"/>
    </source>
</evidence>
<dbReference type="Gene3D" id="3.90.1300.10">
    <property type="entry name" value="Amidase signature (AS) domain"/>
    <property type="match status" value="1"/>
</dbReference>
<dbReference type="InterPro" id="IPR000120">
    <property type="entry name" value="Amidase"/>
</dbReference>
<dbReference type="EMBL" id="ML769402">
    <property type="protein sequence ID" value="KAE9406406.1"/>
    <property type="molecule type" value="Genomic_DNA"/>
</dbReference>
<feature type="active site" description="Acyl-ester intermediate" evidence="5">
    <location>
        <position position="120"/>
    </location>
</feature>
<dbReference type="EC" id="6.3.5.7" evidence="5"/>
<evidence type="ECO:0000313" key="8">
    <source>
        <dbReference type="Proteomes" id="UP000799118"/>
    </source>
</evidence>
<feature type="active site" description="Charge relay system" evidence="5">
    <location>
        <position position="28"/>
    </location>
</feature>
<reference evidence="7" key="1">
    <citation type="journal article" date="2019" name="Environ. Microbiol.">
        <title>Fungal ecological strategies reflected in gene transcription - a case study of two litter decomposers.</title>
        <authorList>
            <person name="Barbi F."/>
            <person name="Kohler A."/>
            <person name="Barry K."/>
            <person name="Baskaran P."/>
            <person name="Daum C."/>
            <person name="Fauchery L."/>
            <person name="Ihrmark K."/>
            <person name="Kuo A."/>
            <person name="LaButti K."/>
            <person name="Lipzen A."/>
            <person name="Morin E."/>
            <person name="Grigoriev I.V."/>
            <person name="Henrissat B."/>
            <person name="Lindahl B."/>
            <person name="Martin F."/>
        </authorList>
    </citation>
    <scope>NUCLEOTIDE SEQUENCE</scope>
    <source>
        <strain evidence="7">JB14</strain>
    </source>
</reference>
<dbReference type="InterPro" id="IPR004412">
    <property type="entry name" value="GatA"/>
</dbReference>
<keyword evidence="8" id="KW-1185">Reference proteome</keyword>
<dbReference type="InterPro" id="IPR036928">
    <property type="entry name" value="AS_sf"/>
</dbReference>
<dbReference type="GO" id="GO:0030956">
    <property type="term" value="C:glutamyl-tRNA(Gln) amidotransferase complex"/>
    <property type="evidence" value="ECO:0007669"/>
    <property type="project" value="UniProtKB-UniRule"/>
</dbReference>
<dbReference type="InterPro" id="IPR023631">
    <property type="entry name" value="Amidase_dom"/>
</dbReference>
<comment type="similarity">
    <text evidence="5">Belongs to the amidase family. GatA subfamily.</text>
</comment>
<comment type="function">
    <text evidence="5">Allows the formation of correctly charged Gln-tRNA(Gln) through the transamidation of misacylated Glu-tRNA(Gln) in the mitochondria. The reaction takes place in the presence of glutamine and ATP through an activated gamma-phospho-Glu-tRNA(Gln).</text>
</comment>
<dbReference type="GO" id="GO:0005524">
    <property type="term" value="F:ATP binding"/>
    <property type="evidence" value="ECO:0007669"/>
    <property type="project" value="UniProtKB-KW"/>
</dbReference>
<comment type="caution">
    <text evidence="5">Lacks conserved residue(s) required for the propagation of feature annotation.</text>
</comment>
<proteinExistence type="inferred from homology"/>
<comment type="catalytic activity">
    <reaction evidence="5">
        <text>L-glutamyl-tRNA(Gln) + L-glutamine + ATP + H2O = L-glutaminyl-tRNA(Gln) + L-glutamate + ADP + phosphate + H(+)</text>
        <dbReference type="Rhea" id="RHEA:17521"/>
        <dbReference type="Rhea" id="RHEA-COMP:9681"/>
        <dbReference type="Rhea" id="RHEA-COMP:9684"/>
        <dbReference type="ChEBI" id="CHEBI:15377"/>
        <dbReference type="ChEBI" id="CHEBI:15378"/>
        <dbReference type="ChEBI" id="CHEBI:29985"/>
        <dbReference type="ChEBI" id="CHEBI:30616"/>
        <dbReference type="ChEBI" id="CHEBI:43474"/>
        <dbReference type="ChEBI" id="CHEBI:58359"/>
        <dbReference type="ChEBI" id="CHEBI:78520"/>
        <dbReference type="ChEBI" id="CHEBI:78521"/>
        <dbReference type="ChEBI" id="CHEBI:456216"/>
        <dbReference type="EC" id="6.3.5.7"/>
    </reaction>
</comment>
<dbReference type="GO" id="GO:0050567">
    <property type="term" value="F:glutaminyl-tRNA synthase (glutamine-hydrolyzing) activity"/>
    <property type="evidence" value="ECO:0007669"/>
    <property type="project" value="UniProtKB-UniRule"/>
</dbReference>